<dbReference type="KEGG" id="sch:Sphch_0210"/>
<gene>
    <name evidence="2" type="ORF">Sphch_0210</name>
</gene>
<reference evidence="2 3" key="1">
    <citation type="submission" date="2011-05" db="EMBL/GenBank/DDBJ databases">
        <title>Complete sequence of chromosome 1 of Sphingobium chlorophenolicum L-1.</title>
        <authorList>
            <consortium name="US DOE Joint Genome Institute"/>
            <person name="Lucas S."/>
            <person name="Han J."/>
            <person name="Lapidus A."/>
            <person name="Cheng J.-F."/>
            <person name="Goodwin L."/>
            <person name="Pitluck S."/>
            <person name="Peters L."/>
            <person name="Daligault H."/>
            <person name="Han C."/>
            <person name="Tapia R."/>
            <person name="Land M."/>
            <person name="Hauser L."/>
            <person name="Kyrpides N."/>
            <person name="Ivanova N."/>
            <person name="Pagani I."/>
            <person name="Turner P."/>
            <person name="Copley S."/>
            <person name="Woyke T."/>
        </authorList>
    </citation>
    <scope>NUCLEOTIDE SEQUENCE [LARGE SCALE GENOMIC DNA]</scope>
    <source>
        <strain evidence="2 3">L-1</strain>
    </source>
</reference>
<dbReference type="HOGENOM" id="CLU_187731_0_0_5"/>
<accession>F6EUY6</accession>
<dbReference type="InterPro" id="IPR019056">
    <property type="entry name" value="Phage_TAC_6"/>
</dbReference>
<dbReference type="AlphaFoldDB" id="F6EUY6"/>
<proteinExistence type="predicted"/>
<evidence type="ECO:0000313" key="2">
    <source>
        <dbReference type="EMBL" id="AEG47910.1"/>
    </source>
</evidence>
<dbReference type="Proteomes" id="UP000007150">
    <property type="component" value="Chromosome 1"/>
</dbReference>
<feature type="region of interest" description="Disordered" evidence="1">
    <location>
        <begin position="61"/>
        <end position="91"/>
    </location>
</feature>
<evidence type="ECO:0000313" key="3">
    <source>
        <dbReference type="Proteomes" id="UP000007150"/>
    </source>
</evidence>
<dbReference type="Pfam" id="PF09550">
    <property type="entry name" value="Phage_TAC_6"/>
    <property type="match status" value="1"/>
</dbReference>
<dbReference type="STRING" id="690566.Sphch_0210"/>
<sequence length="91" mass="9854">MSFFKAAARLAGVAGWLLGWRPEEFWRSTPAELESVLRAARGDDAAEVGMDRGELERLRGVMPDGVSSGARPHPNPSNESRASFEPEGEGL</sequence>
<keyword evidence="3" id="KW-1185">Reference proteome</keyword>
<name>F6EUY6_SPHCR</name>
<organism evidence="2 3">
    <name type="scientific">Sphingobium chlorophenolicum L-1</name>
    <dbReference type="NCBI Taxonomy" id="690566"/>
    <lineage>
        <taxon>Bacteria</taxon>
        <taxon>Pseudomonadati</taxon>
        <taxon>Pseudomonadota</taxon>
        <taxon>Alphaproteobacteria</taxon>
        <taxon>Sphingomonadales</taxon>
        <taxon>Sphingomonadaceae</taxon>
        <taxon>Sphingobium</taxon>
    </lineage>
</organism>
<protein>
    <recommendedName>
        <fullName evidence="4">Phage tail assembly chaperone</fullName>
    </recommendedName>
</protein>
<dbReference type="EMBL" id="CP002798">
    <property type="protein sequence ID" value="AEG47910.1"/>
    <property type="molecule type" value="Genomic_DNA"/>
</dbReference>
<evidence type="ECO:0000256" key="1">
    <source>
        <dbReference type="SAM" id="MobiDB-lite"/>
    </source>
</evidence>
<evidence type="ECO:0008006" key="4">
    <source>
        <dbReference type="Google" id="ProtNLM"/>
    </source>
</evidence>